<keyword evidence="2" id="KW-0560">Oxidoreductase</keyword>
<protein>
    <submittedName>
        <fullName evidence="4">Nitroreductase</fullName>
    </submittedName>
</protein>
<dbReference type="Pfam" id="PF00881">
    <property type="entry name" value="Nitroreductase"/>
    <property type="match status" value="1"/>
</dbReference>
<dbReference type="PANTHER" id="PTHR43673">
    <property type="entry name" value="NAD(P)H NITROREDUCTASE YDGI-RELATED"/>
    <property type="match status" value="1"/>
</dbReference>
<dbReference type="PANTHER" id="PTHR43673:SF10">
    <property type="entry name" value="NADH DEHYDROGENASE_NAD(P)H NITROREDUCTASE XCC3605-RELATED"/>
    <property type="match status" value="1"/>
</dbReference>
<sequence>MTSSEPLNLTVDELLTTTRSVRKRLDLEKPVPREVLLECLDLALQAPTGSNSQGWQWVFVEDPEKKKAIADVYRIAANPYLAAPKPQYGDSRDERTPLVVDSAKFLSDHLHEVPVLMIPCLEGRPDGAPAGMSAGFWGSLMPAAWSFMLALRSRGLGSAWTSLHLMGDGEKQVADLLGIPFDKYSQGGLFPVAYTKGTDFKKAKRLPAEQLTHWDTW</sequence>
<dbReference type="Proteomes" id="UP000467428">
    <property type="component" value="Chromosome"/>
</dbReference>
<dbReference type="GO" id="GO:0016491">
    <property type="term" value="F:oxidoreductase activity"/>
    <property type="evidence" value="ECO:0007669"/>
    <property type="project" value="UniProtKB-KW"/>
</dbReference>
<evidence type="ECO:0000259" key="3">
    <source>
        <dbReference type="Pfam" id="PF00881"/>
    </source>
</evidence>
<dbReference type="SUPFAM" id="SSF55469">
    <property type="entry name" value="FMN-dependent nitroreductase-like"/>
    <property type="match status" value="1"/>
</dbReference>
<name>A0A7I7RYT3_9MYCO</name>
<evidence type="ECO:0000256" key="2">
    <source>
        <dbReference type="ARBA" id="ARBA00023002"/>
    </source>
</evidence>
<keyword evidence="5" id="KW-1185">Reference proteome</keyword>
<dbReference type="EMBL" id="AP022593">
    <property type="protein sequence ID" value="BBY49166.1"/>
    <property type="molecule type" value="Genomic_DNA"/>
</dbReference>
<dbReference type="InterPro" id="IPR029479">
    <property type="entry name" value="Nitroreductase"/>
</dbReference>
<accession>A0A7I7RYT3</accession>
<evidence type="ECO:0000313" key="5">
    <source>
        <dbReference type="Proteomes" id="UP000467428"/>
    </source>
</evidence>
<evidence type="ECO:0000313" key="4">
    <source>
        <dbReference type="EMBL" id="BBY49166.1"/>
    </source>
</evidence>
<dbReference type="CDD" id="cd02062">
    <property type="entry name" value="Nitro_FMN_reductase"/>
    <property type="match status" value="1"/>
</dbReference>
<evidence type="ECO:0000256" key="1">
    <source>
        <dbReference type="ARBA" id="ARBA00007118"/>
    </source>
</evidence>
<dbReference type="Gene3D" id="3.40.109.10">
    <property type="entry name" value="NADH Oxidase"/>
    <property type="match status" value="1"/>
</dbReference>
<dbReference type="AlphaFoldDB" id="A0A7I7RYT3"/>
<proteinExistence type="inferred from homology"/>
<reference evidence="4 5" key="1">
    <citation type="journal article" date="2019" name="Emerg. Microbes Infect.">
        <title>Comprehensive subspecies identification of 175 nontuberculous mycobacteria species based on 7547 genomic profiles.</title>
        <authorList>
            <person name="Matsumoto Y."/>
            <person name="Kinjo T."/>
            <person name="Motooka D."/>
            <person name="Nabeya D."/>
            <person name="Jung N."/>
            <person name="Uechi K."/>
            <person name="Horii T."/>
            <person name="Iida T."/>
            <person name="Fujita J."/>
            <person name="Nakamura S."/>
        </authorList>
    </citation>
    <scope>NUCLEOTIDE SEQUENCE [LARGE SCALE GENOMIC DNA]</scope>
    <source>
        <strain evidence="4 5">JCM 18538</strain>
    </source>
</reference>
<organism evidence="4 5">
    <name type="scientific">Mycolicibacterium arabiense</name>
    <dbReference type="NCBI Taxonomy" id="1286181"/>
    <lineage>
        <taxon>Bacteria</taxon>
        <taxon>Bacillati</taxon>
        <taxon>Actinomycetota</taxon>
        <taxon>Actinomycetes</taxon>
        <taxon>Mycobacteriales</taxon>
        <taxon>Mycobacteriaceae</taxon>
        <taxon>Mycolicibacterium</taxon>
    </lineage>
</organism>
<comment type="similarity">
    <text evidence="1">Belongs to the nitroreductase family.</text>
</comment>
<feature type="domain" description="Nitroreductase" evidence="3">
    <location>
        <begin position="17"/>
        <end position="194"/>
    </location>
</feature>
<gene>
    <name evidence="4" type="ORF">MARA_26340</name>
</gene>
<geneLocation type="plasmid" evidence="5">
    <name>pjcm18538 dna</name>
</geneLocation>
<dbReference type="InterPro" id="IPR000415">
    <property type="entry name" value="Nitroreductase-like"/>
</dbReference>
<dbReference type="RefSeq" id="WP_163918845.1">
    <property type="nucleotide sequence ID" value="NZ_AP022593.1"/>
</dbReference>
<dbReference type="KEGG" id="marz:MARA_26340"/>